<keyword evidence="3" id="KW-1185">Reference proteome</keyword>
<evidence type="ECO:0000313" key="2">
    <source>
        <dbReference type="EMBL" id="KAI5389637.1"/>
    </source>
</evidence>
<dbReference type="EMBL" id="JAMSHJ010000007">
    <property type="protein sequence ID" value="KAI5389637.1"/>
    <property type="molecule type" value="Genomic_DNA"/>
</dbReference>
<sequence length="466" mass="52814">MHSNRGKAPDQDGRGVKEKGIVEGTSKLVEVSMDVAEYGNKAKDNKIVGTHLLAAKEKNISGVSKNMLWAVNKEVVNGNHDVIIKGNIKGNINKAIIIGGSAVSGSVVEVTTKKDDLAFSLDELRSNDGQGNKNNNSLRENIIDNNCCNDSVRRKRGKLDQNKTKRVNMLTTRGAEGFKGIISGINKKGIEGIIEIRGELEIRQSEQINIIRKEKEALTSQIRKSLNEAKVVKQNRMLASLQDGEKHDRNFFLIRPLDSKEVNVVVNKSGEGNDAGERSSLDADILSQGEDLTMIYEKLDRAMSNTVLIEMFPDAHVKVLARVEFSDHHPILIMPYMRMTNITTRPFKFESALLVDDSYHNMLRRSWRREVSMGENLEKEKEDIKSWKASSLDQRYYKNVFVVKHMWKEWKHIDISYPELNDTDIQNLREPLSNDKIKIAMFSMKPWKTPGLDAFPAGFYQKSWDI</sequence>
<dbReference type="Gramene" id="Psat07G0507200-T1">
    <property type="protein sequence ID" value="KAI5389637.1"/>
    <property type="gene ID" value="KIW84_075072"/>
</dbReference>
<evidence type="ECO:0000313" key="3">
    <source>
        <dbReference type="Proteomes" id="UP001058974"/>
    </source>
</evidence>
<reference evidence="2 3" key="1">
    <citation type="journal article" date="2022" name="Nat. Genet.">
        <title>Improved pea reference genome and pan-genome highlight genomic features and evolutionary characteristics.</title>
        <authorList>
            <person name="Yang T."/>
            <person name="Liu R."/>
            <person name="Luo Y."/>
            <person name="Hu S."/>
            <person name="Wang D."/>
            <person name="Wang C."/>
            <person name="Pandey M.K."/>
            <person name="Ge S."/>
            <person name="Xu Q."/>
            <person name="Li N."/>
            <person name="Li G."/>
            <person name="Huang Y."/>
            <person name="Saxena R.K."/>
            <person name="Ji Y."/>
            <person name="Li M."/>
            <person name="Yan X."/>
            <person name="He Y."/>
            <person name="Liu Y."/>
            <person name="Wang X."/>
            <person name="Xiang C."/>
            <person name="Varshney R.K."/>
            <person name="Ding H."/>
            <person name="Gao S."/>
            <person name="Zong X."/>
        </authorList>
    </citation>
    <scope>NUCLEOTIDE SEQUENCE [LARGE SCALE GENOMIC DNA]</scope>
    <source>
        <strain evidence="2 3">cv. Zhongwan 6</strain>
    </source>
</reference>
<evidence type="ECO:0000256" key="1">
    <source>
        <dbReference type="SAM" id="Coils"/>
    </source>
</evidence>
<keyword evidence="1" id="KW-0175">Coiled coil</keyword>
<gene>
    <name evidence="2" type="ORF">KIW84_075072</name>
</gene>
<proteinExistence type="predicted"/>
<dbReference type="AlphaFoldDB" id="A0A9D4VTX1"/>
<accession>A0A9D4VTX1</accession>
<protein>
    <submittedName>
        <fullName evidence="2">Uncharacterized protein</fullName>
    </submittedName>
</protein>
<feature type="coiled-coil region" evidence="1">
    <location>
        <begin position="208"/>
        <end position="235"/>
    </location>
</feature>
<name>A0A9D4VTX1_PEA</name>
<organism evidence="2 3">
    <name type="scientific">Pisum sativum</name>
    <name type="common">Garden pea</name>
    <name type="synonym">Lathyrus oleraceus</name>
    <dbReference type="NCBI Taxonomy" id="3888"/>
    <lineage>
        <taxon>Eukaryota</taxon>
        <taxon>Viridiplantae</taxon>
        <taxon>Streptophyta</taxon>
        <taxon>Embryophyta</taxon>
        <taxon>Tracheophyta</taxon>
        <taxon>Spermatophyta</taxon>
        <taxon>Magnoliopsida</taxon>
        <taxon>eudicotyledons</taxon>
        <taxon>Gunneridae</taxon>
        <taxon>Pentapetalae</taxon>
        <taxon>rosids</taxon>
        <taxon>fabids</taxon>
        <taxon>Fabales</taxon>
        <taxon>Fabaceae</taxon>
        <taxon>Papilionoideae</taxon>
        <taxon>50 kb inversion clade</taxon>
        <taxon>NPAAA clade</taxon>
        <taxon>Hologalegina</taxon>
        <taxon>IRL clade</taxon>
        <taxon>Fabeae</taxon>
        <taxon>Lathyrus</taxon>
    </lineage>
</organism>
<comment type="caution">
    <text evidence="2">The sequence shown here is derived from an EMBL/GenBank/DDBJ whole genome shotgun (WGS) entry which is preliminary data.</text>
</comment>
<dbReference type="Proteomes" id="UP001058974">
    <property type="component" value="Chromosome 7"/>
</dbReference>